<comment type="caution">
    <text evidence="2">The sequence shown here is derived from an EMBL/GenBank/DDBJ whole genome shotgun (WGS) entry which is preliminary data.</text>
</comment>
<name>A0ABN1YV78_9MICO</name>
<organism evidence="2 3">
    <name type="scientific">Agrococcus citreus</name>
    <dbReference type="NCBI Taxonomy" id="84643"/>
    <lineage>
        <taxon>Bacteria</taxon>
        <taxon>Bacillati</taxon>
        <taxon>Actinomycetota</taxon>
        <taxon>Actinomycetes</taxon>
        <taxon>Micrococcales</taxon>
        <taxon>Microbacteriaceae</taxon>
        <taxon>Agrococcus</taxon>
    </lineage>
</organism>
<dbReference type="EMBL" id="BAAAKK010000004">
    <property type="protein sequence ID" value="GAA1422286.1"/>
    <property type="molecule type" value="Genomic_DNA"/>
</dbReference>
<dbReference type="Proteomes" id="UP001501266">
    <property type="component" value="Unassembled WGS sequence"/>
</dbReference>
<protein>
    <submittedName>
        <fullName evidence="2">Uncharacterized protein</fullName>
    </submittedName>
</protein>
<keyword evidence="1" id="KW-1133">Transmembrane helix</keyword>
<feature type="transmembrane region" description="Helical" evidence="1">
    <location>
        <begin position="15"/>
        <end position="35"/>
    </location>
</feature>
<keyword evidence="1" id="KW-0472">Membrane</keyword>
<keyword evidence="3" id="KW-1185">Reference proteome</keyword>
<accession>A0ABN1YV78</accession>
<dbReference type="RefSeq" id="WP_343918973.1">
    <property type="nucleotide sequence ID" value="NZ_BAAAKK010000004.1"/>
</dbReference>
<keyword evidence="1" id="KW-0812">Transmembrane</keyword>
<reference evidence="2 3" key="1">
    <citation type="journal article" date="2019" name="Int. J. Syst. Evol. Microbiol.">
        <title>The Global Catalogue of Microorganisms (GCM) 10K type strain sequencing project: providing services to taxonomists for standard genome sequencing and annotation.</title>
        <authorList>
            <consortium name="The Broad Institute Genomics Platform"/>
            <consortium name="The Broad Institute Genome Sequencing Center for Infectious Disease"/>
            <person name="Wu L."/>
            <person name="Ma J."/>
        </authorList>
    </citation>
    <scope>NUCLEOTIDE SEQUENCE [LARGE SCALE GENOMIC DNA]</scope>
    <source>
        <strain evidence="2 3">JCM 12398</strain>
    </source>
</reference>
<evidence type="ECO:0000313" key="3">
    <source>
        <dbReference type="Proteomes" id="UP001501266"/>
    </source>
</evidence>
<evidence type="ECO:0000313" key="2">
    <source>
        <dbReference type="EMBL" id="GAA1422286.1"/>
    </source>
</evidence>
<proteinExistence type="predicted"/>
<gene>
    <name evidence="2" type="ORF">GCM10009640_14770</name>
</gene>
<evidence type="ECO:0000256" key="1">
    <source>
        <dbReference type="SAM" id="Phobius"/>
    </source>
</evidence>
<sequence>MDGTWLSSVPLDGTWLTFLTTIGAAGAVGTIVALLRQRTPRARIDLARAASQRSPAH</sequence>